<feature type="signal peptide" evidence="1">
    <location>
        <begin position="1"/>
        <end position="21"/>
    </location>
</feature>
<dbReference type="AlphaFoldDB" id="A0A165D2G2"/>
<evidence type="ECO:0008006" key="4">
    <source>
        <dbReference type="Google" id="ProtNLM"/>
    </source>
</evidence>
<dbReference type="RefSeq" id="XP_040761761.1">
    <property type="nucleotide sequence ID" value="XM_040909452.1"/>
</dbReference>
<dbReference type="InParanoid" id="A0A165D2G2"/>
<protein>
    <recommendedName>
        <fullName evidence="4">Secreted protein</fullName>
    </recommendedName>
</protein>
<accession>A0A165D2G2</accession>
<keyword evidence="1" id="KW-0732">Signal</keyword>
<sequence length="182" mass="20943">MAWMTFHLELVYLQLFLFGAATPQRVRTVHVHPIPLDRTVLYMVATLSMSHRSSFRCLSHFEIHSQGQSKYVHRILQSILSIGQDRRPTPPGCSWYPSGSCLFLYQLPTSFRPRNLVHSYRRAQVASSRYKHSCFPTSPPWKPWRPFKTPLRRVQDHTCVSWARDGRPLGAISAAVFSMSSG</sequence>
<dbReference type="Proteomes" id="UP000076871">
    <property type="component" value="Unassembled WGS sequence"/>
</dbReference>
<name>A0A165D2G2_9APHY</name>
<proteinExistence type="predicted"/>
<organism evidence="2 3">
    <name type="scientific">Laetiporus sulphureus 93-53</name>
    <dbReference type="NCBI Taxonomy" id="1314785"/>
    <lineage>
        <taxon>Eukaryota</taxon>
        <taxon>Fungi</taxon>
        <taxon>Dikarya</taxon>
        <taxon>Basidiomycota</taxon>
        <taxon>Agaricomycotina</taxon>
        <taxon>Agaricomycetes</taxon>
        <taxon>Polyporales</taxon>
        <taxon>Laetiporus</taxon>
    </lineage>
</organism>
<gene>
    <name evidence="2" type="ORF">LAESUDRAFT_728505</name>
</gene>
<evidence type="ECO:0000313" key="3">
    <source>
        <dbReference type="Proteomes" id="UP000076871"/>
    </source>
</evidence>
<evidence type="ECO:0000313" key="2">
    <source>
        <dbReference type="EMBL" id="KZT04021.1"/>
    </source>
</evidence>
<evidence type="ECO:0000256" key="1">
    <source>
        <dbReference type="SAM" id="SignalP"/>
    </source>
</evidence>
<keyword evidence="3" id="KW-1185">Reference proteome</keyword>
<dbReference type="GeneID" id="63826481"/>
<dbReference type="EMBL" id="KV427639">
    <property type="protein sequence ID" value="KZT04021.1"/>
    <property type="molecule type" value="Genomic_DNA"/>
</dbReference>
<feature type="chain" id="PRO_5007856330" description="Secreted protein" evidence="1">
    <location>
        <begin position="22"/>
        <end position="182"/>
    </location>
</feature>
<reference evidence="2 3" key="1">
    <citation type="journal article" date="2016" name="Mol. Biol. Evol.">
        <title>Comparative Genomics of Early-Diverging Mushroom-Forming Fungi Provides Insights into the Origins of Lignocellulose Decay Capabilities.</title>
        <authorList>
            <person name="Nagy L.G."/>
            <person name="Riley R."/>
            <person name="Tritt A."/>
            <person name="Adam C."/>
            <person name="Daum C."/>
            <person name="Floudas D."/>
            <person name="Sun H."/>
            <person name="Yadav J.S."/>
            <person name="Pangilinan J."/>
            <person name="Larsson K.H."/>
            <person name="Matsuura K."/>
            <person name="Barry K."/>
            <person name="Labutti K."/>
            <person name="Kuo R."/>
            <person name="Ohm R.A."/>
            <person name="Bhattacharya S.S."/>
            <person name="Shirouzu T."/>
            <person name="Yoshinaga Y."/>
            <person name="Martin F.M."/>
            <person name="Grigoriev I.V."/>
            <person name="Hibbett D.S."/>
        </authorList>
    </citation>
    <scope>NUCLEOTIDE SEQUENCE [LARGE SCALE GENOMIC DNA]</scope>
    <source>
        <strain evidence="2 3">93-53</strain>
    </source>
</reference>